<accession>A0A821XYT3</accession>
<dbReference type="Gene3D" id="3.60.10.10">
    <property type="entry name" value="Endonuclease/exonuclease/phosphatase"/>
    <property type="match status" value="1"/>
</dbReference>
<reference evidence="1" key="1">
    <citation type="submission" date="2021-02" db="EMBL/GenBank/DDBJ databases">
        <authorList>
            <person name="Steward A R."/>
        </authorList>
    </citation>
    <scope>NUCLEOTIDE SEQUENCE</scope>
</reference>
<evidence type="ECO:0000313" key="2">
    <source>
        <dbReference type="Proteomes" id="UP000663880"/>
    </source>
</evidence>
<evidence type="ECO:0000313" key="1">
    <source>
        <dbReference type="EMBL" id="CAF4951987.1"/>
    </source>
</evidence>
<gene>
    <name evidence="1" type="ORF">PMACD_LOCUS15779</name>
</gene>
<dbReference type="PANTHER" id="PTHR31635:SF196">
    <property type="entry name" value="REVERSE TRANSCRIPTASE DOMAIN-CONTAINING PROTEIN-RELATED"/>
    <property type="match status" value="1"/>
</dbReference>
<dbReference type="SUPFAM" id="SSF56219">
    <property type="entry name" value="DNase I-like"/>
    <property type="match status" value="1"/>
</dbReference>
<dbReference type="OrthoDB" id="410104at2759"/>
<name>A0A821XYT3_9NEOP</name>
<dbReference type="Proteomes" id="UP000663880">
    <property type="component" value="Unassembled WGS sequence"/>
</dbReference>
<sequence>MHHTLRIGTFNVISLASKKILMELTYMLQNIKIDILGLAEVRRTGYAIEEHEDYIFCYKGETLGLYGVGFLIKKEHKHNIVSFSAFSEYGHPLLKIKYNNQLITIIQVYAPTEKATEEEINSFYETAQPKRLRTDEDILSYFKNLEINKQKLETQEKDIQTFYDNLVSIIASSVACISIHKQQKSINKILSEPTKTLLKRRTELLKTKQKTKEMKKELSTLFKTTSKAIDKDYKDHRYKIIEENIYKHRSTKRAYKKLTTHKSWIQNLRSKTKETKTRKDIINCATDYYKQLYTKPTPCLSSITATSAAIPKPQSVIDLPPVDEKEVFKHIRKLKTDKSPRPDGIQNEVLKAGITLLTSPLTYLFNEVLNTGQVPTQWRKSDIVLLYKKGDPEDISNYRPISLLSSVYKIFMSILQSRLGPTIDNHQPVEQADSVPDFLRRTIYMYCNK</sequence>
<dbReference type="EMBL" id="CAJOBZ010000074">
    <property type="protein sequence ID" value="CAF4951987.1"/>
    <property type="molecule type" value="Genomic_DNA"/>
</dbReference>
<keyword evidence="2" id="KW-1185">Reference proteome</keyword>
<protein>
    <submittedName>
        <fullName evidence="1">Uncharacterized protein</fullName>
    </submittedName>
</protein>
<dbReference type="InterPro" id="IPR036691">
    <property type="entry name" value="Endo/exonu/phosph_ase_sf"/>
</dbReference>
<dbReference type="AlphaFoldDB" id="A0A821XYT3"/>
<organism evidence="1 2">
    <name type="scientific">Pieris macdunnoughi</name>
    <dbReference type="NCBI Taxonomy" id="345717"/>
    <lineage>
        <taxon>Eukaryota</taxon>
        <taxon>Metazoa</taxon>
        <taxon>Ecdysozoa</taxon>
        <taxon>Arthropoda</taxon>
        <taxon>Hexapoda</taxon>
        <taxon>Insecta</taxon>
        <taxon>Pterygota</taxon>
        <taxon>Neoptera</taxon>
        <taxon>Endopterygota</taxon>
        <taxon>Lepidoptera</taxon>
        <taxon>Glossata</taxon>
        <taxon>Ditrysia</taxon>
        <taxon>Papilionoidea</taxon>
        <taxon>Pieridae</taxon>
        <taxon>Pierinae</taxon>
        <taxon>Pieris</taxon>
    </lineage>
</organism>
<proteinExistence type="predicted"/>
<comment type="caution">
    <text evidence="1">The sequence shown here is derived from an EMBL/GenBank/DDBJ whole genome shotgun (WGS) entry which is preliminary data.</text>
</comment>
<dbReference type="PANTHER" id="PTHR31635">
    <property type="entry name" value="REVERSE TRANSCRIPTASE DOMAIN-CONTAINING PROTEIN-RELATED"/>
    <property type="match status" value="1"/>
</dbReference>